<dbReference type="PANTHER" id="PTHR38564">
    <property type="entry name" value="SI:CH73-250A16.5-RELATED"/>
    <property type="match status" value="1"/>
</dbReference>
<gene>
    <name evidence="3" type="primary">LOC112457735</name>
</gene>
<keyword evidence="1" id="KW-0472">Membrane</keyword>
<keyword evidence="2" id="KW-1185">Reference proteome</keyword>
<sequence>MVRSLKSVRRTGMSAHGDNVTIGSSPYYFRHTTRESSARPQDDSVTQKQNVDDKPPVILTIGSSKGRCKYCVYSLAGMLAILLCLVIGGMLFPYPLHASCIVKWKFDDPCAYVMQKFRRQITNWSSWNACRQRSGACLYTLKIPVENNIIRATHKTSNLKSLERIEIIFEEMNNTCLAKADSVSNEWFMIFDYGANYCNLHNLVVGAGLDRHAKFLELTNDAVCTQFNMAVC</sequence>
<reference evidence="3" key="1">
    <citation type="submission" date="2025-08" db="UniProtKB">
        <authorList>
            <consortium name="RefSeq"/>
        </authorList>
    </citation>
    <scope>IDENTIFICATION</scope>
    <source>
        <tissue evidence="3">Whole body</tissue>
    </source>
</reference>
<dbReference type="Proteomes" id="UP000504618">
    <property type="component" value="Unplaced"/>
</dbReference>
<dbReference type="RefSeq" id="XP_024876714.1">
    <property type="nucleotide sequence ID" value="XM_025020946.1"/>
</dbReference>
<proteinExistence type="predicted"/>
<keyword evidence="1" id="KW-1133">Transmembrane helix</keyword>
<evidence type="ECO:0000313" key="2">
    <source>
        <dbReference type="Proteomes" id="UP000504618"/>
    </source>
</evidence>
<dbReference type="OrthoDB" id="5946254at2759"/>
<keyword evidence="1" id="KW-0812">Transmembrane</keyword>
<evidence type="ECO:0000313" key="3">
    <source>
        <dbReference type="RefSeq" id="XP_024876714.1"/>
    </source>
</evidence>
<feature type="transmembrane region" description="Helical" evidence="1">
    <location>
        <begin position="70"/>
        <end position="92"/>
    </location>
</feature>
<accession>A0A6J1Q3G7</accession>
<name>A0A6J1Q3G7_9HYME</name>
<organism evidence="2 3">
    <name type="scientific">Temnothorax curvispinosus</name>
    <dbReference type="NCBI Taxonomy" id="300111"/>
    <lineage>
        <taxon>Eukaryota</taxon>
        <taxon>Metazoa</taxon>
        <taxon>Ecdysozoa</taxon>
        <taxon>Arthropoda</taxon>
        <taxon>Hexapoda</taxon>
        <taxon>Insecta</taxon>
        <taxon>Pterygota</taxon>
        <taxon>Neoptera</taxon>
        <taxon>Endopterygota</taxon>
        <taxon>Hymenoptera</taxon>
        <taxon>Apocrita</taxon>
        <taxon>Aculeata</taxon>
        <taxon>Formicoidea</taxon>
        <taxon>Formicidae</taxon>
        <taxon>Myrmicinae</taxon>
        <taxon>Temnothorax</taxon>
    </lineage>
</organism>
<dbReference type="AlphaFoldDB" id="A0A6J1Q3G7"/>
<protein>
    <submittedName>
        <fullName evidence="3">Uncharacterized protein LOC112457735</fullName>
    </submittedName>
</protein>
<evidence type="ECO:0000256" key="1">
    <source>
        <dbReference type="SAM" id="Phobius"/>
    </source>
</evidence>
<dbReference type="PANTHER" id="PTHR38564:SF2">
    <property type="entry name" value="WU:FC46H12 PRECURSOR"/>
    <property type="match status" value="1"/>
</dbReference>
<dbReference type="GeneID" id="112457735"/>